<protein>
    <recommendedName>
        <fullName evidence="3">Dystrophin</fullName>
    </recommendedName>
</protein>
<evidence type="ECO:0008006" key="3">
    <source>
        <dbReference type="Google" id="ProtNLM"/>
    </source>
</evidence>
<dbReference type="CDD" id="cd00176">
    <property type="entry name" value="SPEC"/>
    <property type="match status" value="1"/>
</dbReference>
<feature type="non-terminal residue" evidence="1">
    <location>
        <position position="223"/>
    </location>
</feature>
<sequence length="223" mass="25143">PGGGLDLEKAQLHQRELEEGVGSHQLSFTILNQSGEGIIQHLSSADGAILQEKLVSLNKRWGAIKAVVMERQQRLKEENPALSEYRRKKNDEFTIWLEQAASVIRVNPALDNKEKLNALKAFNKDLGTQSEKVEWLNRAAPDMLALKFLSAQDREKLSTRLRTINISWAQVSREVPENIKDLERGLYYPTYTTQPLMPTFPPVQKMVLVSSASEFPGVAKHVV</sequence>
<organism evidence="1 2">
    <name type="scientific">Staurois parvus</name>
    <dbReference type="NCBI Taxonomy" id="386267"/>
    <lineage>
        <taxon>Eukaryota</taxon>
        <taxon>Metazoa</taxon>
        <taxon>Chordata</taxon>
        <taxon>Craniata</taxon>
        <taxon>Vertebrata</taxon>
        <taxon>Euteleostomi</taxon>
        <taxon>Amphibia</taxon>
        <taxon>Batrachia</taxon>
        <taxon>Anura</taxon>
        <taxon>Neobatrachia</taxon>
        <taxon>Ranoidea</taxon>
        <taxon>Ranidae</taxon>
        <taxon>Staurois</taxon>
    </lineage>
</organism>
<accession>A0ABN9HTP1</accession>
<proteinExistence type="predicted"/>
<reference evidence="1" key="1">
    <citation type="submission" date="2023-05" db="EMBL/GenBank/DDBJ databases">
        <authorList>
            <person name="Stuckert A."/>
        </authorList>
    </citation>
    <scope>NUCLEOTIDE SEQUENCE</scope>
</reference>
<feature type="non-terminal residue" evidence="1">
    <location>
        <position position="1"/>
    </location>
</feature>
<evidence type="ECO:0000313" key="2">
    <source>
        <dbReference type="Proteomes" id="UP001162483"/>
    </source>
</evidence>
<keyword evidence="2" id="KW-1185">Reference proteome</keyword>
<comment type="caution">
    <text evidence="1">The sequence shown here is derived from an EMBL/GenBank/DDBJ whole genome shotgun (WGS) entry which is preliminary data.</text>
</comment>
<dbReference type="InterPro" id="IPR002017">
    <property type="entry name" value="Spectrin_repeat"/>
</dbReference>
<dbReference type="SUPFAM" id="SSF46966">
    <property type="entry name" value="Spectrin repeat"/>
    <property type="match status" value="1"/>
</dbReference>
<dbReference type="Gene3D" id="1.20.58.60">
    <property type="match status" value="2"/>
</dbReference>
<dbReference type="EMBL" id="CATNWA010021641">
    <property type="protein sequence ID" value="CAI9623401.1"/>
    <property type="molecule type" value="Genomic_DNA"/>
</dbReference>
<gene>
    <name evidence="1" type="ORF">SPARVUS_LOCUS16460103</name>
</gene>
<evidence type="ECO:0000313" key="1">
    <source>
        <dbReference type="EMBL" id="CAI9623401.1"/>
    </source>
</evidence>
<dbReference type="Proteomes" id="UP001162483">
    <property type="component" value="Unassembled WGS sequence"/>
</dbReference>
<dbReference type="InterPro" id="IPR018159">
    <property type="entry name" value="Spectrin/alpha-actinin"/>
</dbReference>
<dbReference type="Pfam" id="PF00435">
    <property type="entry name" value="Spectrin"/>
    <property type="match status" value="1"/>
</dbReference>
<name>A0ABN9HTP1_9NEOB</name>